<accession>A0A061RQ11</accession>
<feature type="non-terminal residue" evidence="1">
    <location>
        <position position="71"/>
    </location>
</feature>
<dbReference type="EMBL" id="GBEZ01011769">
    <property type="protein sequence ID" value="JAC74043.1"/>
    <property type="molecule type" value="Transcribed_RNA"/>
</dbReference>
<proteinExistence type="predicted"/>
<protein>
    <submittedName>
        <fullName evidence="1">Uncharacterized protein</fullName>
    </submittedName>
</protein>
<evidence type="ECO:0000313" key="1">
    <source>
        <dbReference type="EMBL" id="JAC74043.1"/>
    </source>
</evidence>
<sequence length="71" mass="7450">QHTAINAAVNLRGICFFAGKELQEPIAVEILKSIEEKAFLSSNNTAEYSRALSKLLLEAAGAGSQGALSTS</sequence>
<name>A0A061RQ11_9CHLO</name>
<dbReference type="AlphaFoldDB" id="A0A061RQ11"/>
<reference evidence="1" key="1">
    <citation type="submission" date="2014-05" db="EMBL/GenBank/DDBJ databases">
        <title>The transcriptome of the halophilic microalga Tetraselmis sp. GSL018 isolated from the Great Salt Lake, Utah.</title>
        <authorList>
            <person name="Jinkerson R.E."/>
            <person name="D'Adamo S."/>
            <person name="Posewitz M.C."/>
        </authorList>
    </citation>
    <scope>NUCLEOTIDE SEQUENCE</scope>
    <source>
        <strain evidence="1">GSL018</strain>
    </source>
</reference>
<gene>
    <name evidence="1" type="ORF">TSPGSL018_27055</name>
</gene>
<feature type="non-terminal residue" evidence="1">
    <location>
        <position position="1"/>
    </location>
</feature>
<organism evidence="1">
    <name type="scientific">Tetraselmis sp. GSL018</name>
    <dbReference type="NCBI Taxonomy" id="582737"/>
    <lineage>
        <taxon>Eukaryota</taxon>
        <taxon>Viridiplantae</taxon>
        <taxon>Chlorophyta</taxon>
        <taxon>core chlorophytes</taxon>
        <taxon>Chlorodendrophyceae</taxon>
        <taxon>Chlorodendrales</taxon>
        <taxon>Chlorodendraceae</taxon>
        <taxon>Tetraselmis</taxon>
    </lineage>
</organism>